<dbReference type="EMBL" id="JAAOAV010000124">
    <property type="protein sequence ID" value="KAF5596624.1"/>
    <property type="molecule type" value="Genomic_DNA"/>
</dbReference>
<evidence type="ECO:0000256" key="1">
    <source>
        <dbReference type="SAM" id="MobiDB-lite"/>
    </source>
</evidence>
<proteinExistence type="predicted"/>
<evidence type="ECO:0000313" key="2">
    <source>
        <dbReference type="EMBL" id="KAF5596624.1"/>
    </source>
</evidence>
<evidence type="ECO:0000313" key="3">
    <source>
        <dbReference type="Proteomes" id="UP000547976"/>
    </source>
</evidence>
<reference evidence="2 3" key="1">
    <citation type="submission" date="2020-05" db="EMBL/GenBank/DDBJ databases">
        <title>Identification and distribution of gene clusters putatively required for synthesis of sphingolipid metabolism inhibitors in phylogenetically diverse species of the filamentous fungus Fusarium.</title>
        <authorList>
            <person name="Kim H.-S."/>
            <person name="Busman M."/>
            <person name="Brown D.W."/>
            <person name="Divon H."/>
            <person name="Uhlig S."/>
            <person name="Proctor R.H."/>
        </authorList>
    </citation>
    <scope>NUCLEOTIDE SEQUENCE [LARGE SCALE GENOMIC DNA]</scope>
    <source>
        <strain evidence="2 3">NRRL 66333</strain>
    </source>
</reference>
<dbReference type="AlphaFoldDB" id="A0A8H5PHI0"/>
<dbReference type="GeneID" id="59321931"/>
<keyword evidence="3" id="KW-1185">Reference proteome</keyword>
<gene>
    <name evidence="2" type="ORF">FSUBG_8772</name>
</gene>
<feature type="compositionally biased region" description="Polar residues" evidence="1">
    <location>
        <begin position="1"/>
        <end position="17"/>
    </location>
</feature>
<dbReference type="RefSeq" id="XP_036535698.1">
    <property type="nucleotide sequence ID" value="XM_036687213.1"/>
</dbReference>
<name>A0A8H5PHI0_GIBSU</name>
<organism evidence="2 3">
    <name type="scientific">Gibberella subglutinans</name>
    <name type="common">Fusarium subglutinans</name>
    <dbReference type="NCBI Taxonomy" id="42677"/>
    <lineage>
        <taxon>Eukaryota</taxon>
        <taxon>Fungi</taxon>
        <taxon>Dikarya</taxon>
        <taxon>Ascomycota</taxon>
        <taxon>Pezizomycotina</taxon>
        <taxon>Sordariomycetes</taxon>
        <taxon>Hypocreomycetidae</taxon>
        <taxon>Hypocreales</taxon>
        <taxon>Nectriaceae</taxon>
        <taxon>Fusarium</taxon>
        <taxon>Fusarium fujikuroi species complex</taxon>
    </lineage>
</organism>
<dbReference type="OrthoDB" id="6730379at2759"/>
<sequence length="96" mass="11060">MADQKNQISKTSPNDQIDFQDGSSHETHPNTYNMALKLAEAHASDEVDPIAEKKLVKKIDWYLMPLMCMTYALQYYDKVMIGYGAIFELREDLDII</sequence>
<feature type="region of interest" description="Disordered" evidence="1">
    <location>
        <begin position="1"/>
        <end position="29"/>
    </location>
</feature>
<comment type="caution">
    <text evidence="2">The sequence shown here is derived from an EMBL/GenBank/DDBJ whole genome shotgun (WGS) entry which is preliminary data.</text>
</comment>
<dbReference type="Proteomes" id="UP000547976">
    <property type="component" value="Unassembled WGS sequence"/>
</dbReference>
<accession>A0A8H5PHI0</accession>
<protein>
    <submittedName>
        <fullName evidence="2">Allantoate permease</fullName>
    </submittedName>
</protein>